<dbReference type="GO" id="GO:0004657">
    <property type="term" value="F:proline dehydrogenase activity"/>
    <property type="evidence" value="ECO:0007669"/>
    <property type="project" value="UniProtKB-EC"/>
</dbReference>
<sequence>MPPRIRCIHRLDAFPVSQRTVLYATRCVHSSARRDVSAAPIPSPSPISPPQLLSTSSASKATSTPPVLARLPTSSVLRSYLIMRMSSTPALLDLSFNILKRMLNSKSWLMSIERNPFISQLLKRTFYAQFCAGETPREVQANRNTAKQILGYDGIILEFALEVLGGTQPTESEIAQEIETWRKGMMASIDTAGEGDFIGLKWSGLGRHALHLLKAGQPATPAMWSAMTAACDAAAAKGVTLLPGAEEEATNPGLEAWNLILQKRYNTKERGRAVVFTTYQCYLKGISKRLAQHLATAQKEGYIAGVKLVRGAYLASEPRELIWEDHERTNVCYDSLAEAVLKREWNSCLQAPDSVSAVSFPEVNVVLATHNLASVKKAQGIRAHQLLTQPANSLPRLAYAQLQGMADEISQGLVQDEGKKLDTQSKVVKCTPYGTTTECLHYLIRRASENKEAALRTDDTRRAMGTELWRRMKATFGLA</sequence>
<dbReference type="InterPro" id="IPR015659">
    <property type="entry name" value="Proline_oxidase"/>
</dbReference>
<feature type="compositionally biased region" description="Low complexity" evidence="6">
    <location>
        <begin position="50"/>
        <end position="64"/>
    </location>
</feature>
<dbReference type="AlphaFoldDB" id="A0A6A6TRP6"/>
<dbReference type="GO" id="GO:0010133">
    <property type="term" value="P:L-proline catabolic process to L-glutamate"/>
    <property type="evidence" value="ECO:0007669"/>
    <property type="project" value="TreeGrafter"/>
</dbReference>
<dbReference type="OrthoDB" id="5464at2759"/>
<dbReference type="Gene3D" id="3.20.20.220">
    <property type="match status" value="1"/>
</dbReference>
<protein>
    <recommendedName>
        <fullName evidence="2 5">Proline dehydrogenase</fullName>
        <ecNumber evidence="2 5">1.5.5.2</ecNumber>
    </recommendedName>
</protein>
<dbReference type="PANTHER" id="PTHR13914">
    <property type="entry name" value="PROLINE OXIDASE"/>
    <property type="match status" value="1"/>
</dbReference>
<accession>A0A6A6TRP6</accession>
<comment type="cofactor">
    <cofactor evidence="5">
        <name>FAD</name>
        <dbReference type="ChEBI" id="CHEBI:57692"/>
    </cofactor>
</comment>
<keyword evidence="4 5" id="KW-0642">Proline metabolism</keyword>
<evidence type="ECO:0000313" key="8">
    <source>
        <dbReference type="EMBL" id="KAF2662011.1"/>
    </source>
</evidence>
<dbReference type="GO" id="GO:0005739">
    <property type="term" value="C:mitochondrion"/>
    <property type="evidence" value="ECO:0007669"/>
    <property type="project" value="TreeGrafter"/>
</dbReference>
<evidence type="ECO:0000256" key="4">
    <source>
        <dbReference type="ARBA" id="ARBA00023062"/>
    </source>
</evidence>
<reference evidence="8" key="1">
    <citation type="journal article" date="2020" name="Stud. Mycol.">
        <title>101 Dothideomycetes genomes: a test case for predicting lifestyles and emergence of pathogens.</title>
        <authorList>
            <person name="Haridas S."/>
            <person name="Albert R."/>
            <person name="Binder M."/>
            <person name="Bloem J."/>
            <person name="Labutti K."/>
            <person name="Salamov A."/>
            <person name="Andreopoulos B."/>
            <person name="Baker S."/>
            <person name="Barry K."/>
            <person name="Bills G."/>
            <person name="Bluhm B."/>
            <person name="Cannon C."/>
            <person name="Castanera R."/>
            <person name="Culley D."/>
            <person name="Daum C."/>
            <person name="Ezra D."/>
            <person name="Gonzalez J."/>
            <person name="Henrissat B."/>
            <person name="Kuo A."/>
            <person name="Liang C."/>
            <person name="Lipzen A."/>
            <person name="Lutzoni F."/>
            <person name="Magnuson J."/>
            <person name="Mondo S."/>
            <person name="Nolan M."/>
            <person name="Ohm R."/>
            <person name="Pangilinan J."/>
            <person name="Park H.-J."/>
            <person name="Ramirez L."/>
            <person name="Alfaro M."/>
            <person name="Sun H."/>
            <person name="Tritt A."/>
            <person name="Yoshinaga Y."/>
            <person name="Zwiers L.-H."/>
            <person name="Turgeon B."/>
            <person name="Goodwin S."/>
            <person name="Spatafora J."/>
            <person name="Crous P."/>
            <person name="Grigoriev I."/>
        </authorList>
    </citation>
    <scope>NUCLEOTIDE SEQUENCE</scope>
    <source>
        <strain evidence="8">CBS 122681</strain>
    </source>
</reference>
<dbReference type="EMBL" id="MU004291">
    <property type="protein sequence ID" value="KAF2662011.1"/>
    <property type="molecule type" value="Genomic_DNA"/>
</dbReference>
<name>A0A6A6TRP6_9PLEO</name>
<dbReference type="PANTHER" id="PTHR13914:SF30">
    <property type="entry name" value="PROLINE DEHYDROGENASE"/>
    <property type="match status" value="1"/>
</dbReference>
<comment type="catalytic activity">
    <reaction evidence="5">
        <text>L-proline + a quinone = (S)-1-pyrroline-5-carboxylate + a quinol + H(+)</text>
        <dbReference type="Rhea" id="RHEA:23784"/>
        <dbReference type="ChEBI" id="CHEBI:15378"/>
        <dbReference type="ChEBI" id="CHEBI:17388"/>
        <dbReference type="ChEBI" id="CHEBI:24646"/>
        <dbReference type="ChEBI" id="CHEBI:60039"/>
        <dbReference type="ChEBI" id="CHEBI:132124"/>
        <dbReference type="EC" id="1.5.5.2"/>
    </reaction>
</comment>
<dbReference type="GO" id="GO:0071949">
    <property type="term" value="F:FAD binding"/>
    <property type="evidence" value="ECO:0007669"/>
    <property type="project" value="TreeGrafter"/>
</dbReference>
<dbReference type="SUPFAM" id="SSF51730">
    <property type="entry name" value="FAD-linked oxidoreductase"/>
    <property type="match status" value="1"/>
</dbReference>
<dbReference type="EC" id="1.5.5.2" evidence="2 5"/>
<feature type="region of interest" description="Disordered" evidence="6">
    <location>
        <begin position="35"/>
        <end position="66"/>
    </location>
</feature>
<evidence type="ECO:0000259" key="7">
    <source>
        <dbReference type="Pfam" id="PF01619"/>
    </source>
</evidence>
<keyword evidence="9" id="KW-1185">Reference proteome</keyword>
<keyword evidence="5" id="KW-0285">Flavoprotein</keyword>
<feature type="domain" description="Proline dehydrogenase" evidence="7">
    <location>
        <begin position="166"/>
        <end position="454"/>
    </location>
</feature>
<dbReference type="Proteomes" id="UP000799324">
    <property type="component" value="Unassembled WGS sequence"/>
</dbReference>
<keyword evidence="3 5" id="KW-0560">Oxidoreductase</keyword>
<evidence type="ECO:0000256" key="2">
    <source>
        <dbReference type="ARBA" id="ARBA00012695"/>
    </source>
</evidence>
<dbReference type="InterPro" id="IPR029041">
    <property type="entry name" value="FAD-linked_oxidoreductase-like"/>
</dbReference>
<comment type="similarity">
    <text evidence="1 5">Belongs to the proline oxidase family.</text>
</comment>
<dbReference type="InterPro" id="IPR002872">
    <property type="entry name" value="Proline_DH_dom"/>
</dbReference>
<comment type="function">
    <text evidence="5">Converts proline to delta-1-pyrroline-5-carboxylate.</text>
</comment>
<evidence type="ECO:0000256" key="6">
    <source>
        <dbReference type="SAM" id="MobiDB-lite"/>
    </source>
</evidence>
<evidence type="ECO:0000313" key="9">
    <source>
        <dbReference type="Proteomes" id="UP000799324"/>
    </source>
</evidence>
<gene>
    <name evidence="8" type="ORF">K491DRAFT_686993</name>
</gene>
<organism evidence="8 9">
    <name type="scientific">Lophiostoma macrostomum CBS 122681</name>
    <dbReference type="NCBI Taxonomy" id="1314788"/>
    <lineage>
        <taxon>Eukaryota</taxon>
        <taxon>Fungi</taxon>
        <taxon>Dikarya</taxon>
        <taxon>Ascomycota</taxon>
        <taxon>Pezizomycotina</taxon>
        <taxon>Dothideomycetes</taxon>
        <taxon>Pleosporomycetidae</taxon>
        <taxon>Pleosporales</taxon>
        <taxon>Lophiostomataceae</taxon>
        <taxon>Lophiostoma</taxon>
    </lineage>
</organism>
<proteinExistence type="inferred from homology"/>
<keyword evidence="5" id="KW-0274">FAD</keyword>
<evidence type="ECO:0000256" key="5">
    <source>
        <dbReference type="RuleBase" id="RU364054"/>
    </source>
</evidence>
<evidence type="ECO:0000256" key="1">
    <source>
        <dbReference type="ARBA" id="ARBA00005869"/>
    </source>
</evidence>
<dbReference type="Pfam" id="PF01619">
    <property type="entry name" value="Pro_dh"/>
    <property type="match status" value="1"/>
</dbReference>
<evidence type="ECO:0000256" key="3">
    <source>
        <dbReference type="ARBA" id="ARBA00023002"/>
    </source>
</evidence>